<keyword evidence="1" id="KW-1003">Cell membrane</keyword>
<dbReference type="RefSeq" id="WP_133578535.1">
    <property type="nucleotide sequence ID" value="NZ_SNYJ01000001.1"/>
</dbReference>
<evidence type="ECO:0000256" key="5">
    <source>
        <dbReference type="ARBA" id="ARBA00023288"/>
    </source>
</evidence>
<dbReference type="PANTHER" id="PTHR43649:SF33">
    <property type="entry name" value="POLYGALACTURONAN_RHAMNOGALACTURONAN-BINDING PROTEIN YTCQ"/>
    <property type="match status" value="1"/>
</dbReference>
<reference evidence="6 7" key="1">
    <citation type="submission" date="2019-03" db="EMBL/GenBank/DDBJ databases">
        <title>Genomic Encyclopedia of Type Strains, Phase IV (KMG-IV): sequencing the most valuable type-strain genomes for metagenomic binning, comparative biology and taxonomic classification.</title>
        <authorList>
            <person name="Goeker M."/>
        </authorList>
    </citation>
    <scope>NUCLEOTIDE SEQUENCE [LARGE SCALE GENOMIC DNA]</scope>
    <source>
        <strain evidence="6 7">DSM 28697</strain>
    </source>
</reference>
<dbReference type="Pfam" id="PF01547">
    <property type="entry name" value="SBP_bac_1"/>
    <property type="match status" value="1"/>
</dbReference>
<dbReference type="AlphaFoldDB" id="A0A4R6UC79"/>
<dbReference type="OrthoDB" id="9787283at2"/>
<dbReference type="InterPro" id="IPR050490">
    <property type="entry name" value="Bact_solute-bd_prot1"/>
</dbReference>
<evidence type="ECO:0000313" key="7">
    <source>
        <dbReference type="Proteomes" id="UP000295632"/>
    </source>
</evidence>
<dbReference type="Gene3D" id="3.40.190.10">
    <property type="entry name" value="Periplasmic binding protein-like II"/>
    <property type="match status" value="2"/>
</dbReference>
<protein>
    <submittedName>
        <fullName evidence="6">Putative aldouronate transport system substrate-binding protein</fullName>
    </submittedName>
</protein>
<keyword evidence="4" id="KW-0564">Palmitate</keyword>
<keyword evidence="3" id="KW-0472">Membrane</keyword>
<proteinExistence type="predicted"/>
<evidence type="ECO:0000256" key="4">
    <source>
        <dbReference type="ARBA" id="ARBA00023139"/>
    </source>
</evidence>
<organism evidence="6 7">
    <name type="scientific">Aureibacillus halotolerans</name>
    <dbReference type="NCBI Taxonomy" id="1508390"/>
    <lineage>
        <taxon>Bacteria</taxon>
        <taxon>Bacillati</taxon>
        <taxon>Bacillota</taxon>
        <taxon>Bacilli</taxon>
        <taxon>Bacillales</taxon>
        <taxon>Bacillaceae</taxon>
        <taxon>Aureibacillus</taxon>
    </lineage>
</organism>
<keyword evidence="7" id="KW-1185">Reference proteome</keyword>
<keyword evidence="5" id="KW-0449">Lipoprotein</keyword>
<dbReference type="PROSITE" id="PS51257">
    <property type="entry name" value="PROKAR_LIPOPROTEIN"/>
    <property type="match status" value="1"/>
</dbReference>
<keyword evidence="2" id="KW-0732">Signal</keyword>
<dbReference type="PANTHER" id="PTHR43649">
    <property type="entry name" value="ARABINOSE-BINDING PROTEIN-RELATED"/>
    <property type="match status" value="1"/>
</dbReference>
<dbReference type="SUPFAM" id="SSF53850">
    <property type="entry name" value="Periplasmic binding protein-like II"/>
    <property type="match status" value="1"/>
</dbReference>
<evidence type="ECO:0000313" key="6">
    <source>
        <dbReference type="EMBL" id="TDQ42693.1"/>
    </source>
</evidence>
<dbReference type="EMBL" id="SNYJ01000001">
    <property type="protein sequence ID" value="TDQ42693.1"/>
    <property type="molecule type" value="Genomic_DNA"/>
</dbReference>
<evidence type="ECO:0000256" key="1">
    <source>
        <dbReference type="ARBA" id="ARBA00022475"/>
    </source>
</evidence>
<sequence>MKLGYRALSVIGMSVLLGISGCSNSGSSAPREETTNEAGDLVLEFARPSQTDLRPASEDLWMFQKLQEKSGVDINWDEISRNSLDERKNIMMASKDLPDAFYQIGFSNDELLKYGNQGLFIPLEDLIAEHAPNIQRMLDESPEIRKAITQSDGHIYSLPYVDHSAVYRSIRLYVNQKWLDNLGLEQPETVDEFIDVLRAFRDEDANGNGDPNDEQGWTMQSGTLPWTLMNQLLGSYGIGGGGNSAIGQYVYIDADKAIQPMLTDERYKEVFLVLNQMYEEGLIGKTAFSGLEYGQWVTQAADDTVGAFSWAGSDYAGVKVKDNYTGIHALEGPHGDRVMSWIDSPVRGASAFTITSKNPNPEETMKWVDFFYSEEGINFAAFGEEGETYTMVDGMPRYSDEILNHEEGPQIGAFQFLDNVYGGYWPYIEPLDTWRAAAKGSDLEAAINADPADAEAYLPETILSNFTPTDEESGELDAITTDIRTYMEEMRTKFITGELDIEAEWQNYVETLKTMGYDRLMEIREAQYERYQAS</sequence>
<name>A0A4R6UC79_9BACI</name>
<evidence type="ECO:0000256" key="2">
    <source>
        <dbReference type="ARBA" id="ARBA00022729"/>
    </source>
</evidence>
<comment type="caution">
    <text evidence="6">The sequence shown here is derived from an EMBL/GenBank/DDBJ whole genome shotgun (WGS) entry which is preliminary data.</text>
</comment>
<gene>
    <name evidence="6" type="ORF">EV213_101122</name>
</gene>
<accession>A0A4R6UC79</accession>
<dbReference type="InterPro" id="IPR006059">
    <property type="entry name" value="SBP"/>
</dbReference>
<evidence type="ECO:0000256" key="3">
    <source>
        <dbReference type="ARBA" id="ARBA00023136"/>
    </source>
</evidence>
<dbReference type="Proteomes" id="UP000295632">
    <property type="component" value="Unassembled WGS sequence"/>
</dbReference>